<sequence>MVSGISTLIKVTAGALSYITEKKLLTNQMEALKPDNNAFLRKSGSETSFAYLSNTITFNYSSFKDLIILGDSYSTSFLNHDSMVNDVLQIDSNLTDEVKGIKNWPTHLIKEHPINVYNFAVGGAPVDHDIIDNDKSCYSMTEQYEFFNNQMTVGKKYSNWTSDETLMTIWFGINDVFGKTYAPIMQKYSNEVIDEMTAKSMFNIVNKLYDHGLRNFLFMNVPPMDKFPIFKDYPDIIDYVIKFNNVIQKYVENFQSSKPDTNVFIYNAFDEVYHIMENKYQYNIIYTDDYSKGKNNNVNPDLYFWRDDSHLSNYVQSILTKDLDKFLTQQEKESKDLTGYNLMNRPPLYTTTTTVILTTTTLSNIPTLINTKINANTNTNTNTNTNNAMNHQPIIDNSNDNPIKSN</sequence>
<dbReference type="AlphaFoldDB" id="A0A1Y1WNW2"/>
<gene>
    <name evidence="3" type="ORF">BCR32DRAFT_249723</name>
</gene>
<feature type="compositionally biased region" description="Low complexity" evidence="2">
    <location>
        <begin position="380"/>
        <end position="390"/>
    </location>
</feature>
<dbReference type="OrthoDB" id="1600564at2759"/>
<evidence type="ECO:0000313" key="3">
    <source>
        <dbReference type="EMBL" id="ORX75220.1"/>
    </source>
</evidence>
<dbReference type="STRING" id="1754192.A0A1Y1WNW2"/>
<evidence type="ECO:0000256" key="1">
    <source>
        <dbReference type="ARBA" id="ARBA00022729"/>
    </source>
</evidence>
<evidence type="ECO:0000256" key="2">
    <source>
        <dbReference type="SAM" id="MobiDB-lite"/>
    </source>
</evidence>
<feature type="region of interest" description="Disordered" evidence="2">
    <location>
        <begin position="380"/>
        <end position="406"/>
    </location>
</feature>
<dbReference type="InterPro" id="IPR050592">
    <property type="entry name" value="GDSL_lipolytic_enzyme"/>
</dbReference>
<dbReference type="EMBL" id="MCFG01000370">
    <property type="protein sequence ID" value="ORX75220.1"/>
    <property type="molecule type" value="Genomic_DNA"/>
</dbReference>
<evidence type="ECO:0008006" key="5">
    <source>
        <dbReference type="Google" id="ProtNLM"/>
    </source>
</evidence>
<feature type="compositionally biased region" description="Polar residues" evidence="2">
    <location>
        <begin position="395"/>
        <end position="406"/>
    </location>
</feature>
<evidence type="ECO:0000313" key="4">
    <source>
        <dbReference type="Proteomes" id="UP000193944"/>
    </source>
</evidence>
<name>A0A1Y1WNW2_9FUNG</name>
<reference evidence="3 4" key="1">
    <citation type="submission" date="2016-08" db="EMBL/GenBank/DDBJ databases">
        <title>A Parts List for Fungal Cellulosomes Revealed by Comparative Genomics.</title>
        <authorList>
            <consortium name="DOE Joint Genome Institute"/>
            <person name="Haitjema C.H."/>
            <person name="Gilmore S.P."/>
            <person name="Henske J.K."/>
            <person name="Solomon K.V."/>
            <person name="De Groot R."/>
            <person name="Kuo A."/>
            <person name="Mondo S.J."/>
            <person name="Salamov A.A."/>
            <person name="Labutti K."/>
            <person name="Zhao Z."/>
            <person name="Chiniquy J."/>
            <person name="Barry K."/>
            <person name="Brewer H.M."/>
            <person name="Purvine S.O."/>
            <person name="Wright A.T."/>
            <person name="Boxma B."/>
            <person name="Van Alen T."/>
            <person name="Hackstein J.H."/>
            <person name="Baker S.E."/>
            <person name="Grigoriev I.V."/>
            <person name="O'Malley M.A."/>
        </authorList>
    </citation>
    <scope>NUCLEOTIDE SEQUENCE [LARGE SCALE GENOMIC DNA]</scope>
    <source>
        <strain evidence="3 4">S4</strain>
    </source>
</reference>
<reference evidence="3 4" key="2">
    <citation type="submission" date="2016-08" db="EMBL/GenBank/DDBJ databases">
        <title>Pervasive Adenine N6-methylation of Active Genes in Fungi.</title>
        <authorList>
            <consortium name="DOE Joint Genome Institute"/>
            <person name="Mondo S.J."/>
            <person name="Dannebaum R.O."/>
            <person name="Kuo R.C."/>
            <person name="Labutti K."/>
            <person name="Haridas S."/>
            <person name="Kuo A."/>
            <person name="Salamov A."/>
            <person name="Ahrendt S.R."/>
            <person name="Lipzen A."/>
            <person name="Sullivan W."/>
            <person name="Andreopoulos W.B."/>
            <person name="Clum A."/>
            <person name="Lindquist E."/>
            <person name="Daum C."/>
            <person name="Ramamoorthy G.K."/>
            <person name="Gryganskyi A."/>
            <person name="Culley D."/>
            <person name="Magnuson J.K."/>
            <person name="James T.Y."/>
            <person name="O'Malley M.A."/>
            <person name="Stajich J.E."/>
            <person name="Spatafora J.W."/>
            <person name="Visel A."/>
            <person name="Grigoriev I.V."/>
        </authorList>
    </citation>
    <scope>NUCLEOTIDE SEQUENCE [LARGE SCALE GENOMIC DNA]</scope>
    <source>
        <strain evidence="3 4">S4</strain>
    </source>
</reference>
<keyword evidence="4" id="KW-1185">Reference proteome</keyword>
<accession>A0A1Y1WNW2</accession>
<dbReference type="PANTHER" id="PTHR45642">
    <property type="entry name" value="GDSL ESTERASE/LIPASE EXL3"/>
    <property type="match status" value="1"/>
</dbReference>
<dbReference type="SUPFAM" id="SSF52266">
    <property type="entry name" value="SGNH hydrolase"/>
    <property type="match status" value="1"/>
</dbReference>
<protein>
    <recommendedName>
        <fullName evidence="5">SGNH hydrolase</fullName>
    </recommendedName>
</protein>
<keyword evidence="1" id="KW-0732">Signal</keyword>
<comment type="caution">
    <text evidence="3">The sequence shown here is derived from an EMBL/GenBank/DDBJ whole genome shotgun (WGS) entry which is preliminary data.</text>
</comment>
<dbReference type="Proteomes" id="UP000193944">
    <property type="component" value="Unassembled WGS sequence"/>
</dbReference>
<proteinExistence type="predicted"/>
<dbReference type="Gene3D" id="3.40.50.1110">
    <property type="entry name" value="SGNH hydrolase"/>
    <property type="match status" value="1"/>
</dbReference>
<dbReference type="InterPro" id="IPR036514">
    <property type="entry name" value="SGNH_hydro_sf"/>
</dbReference>
<dbReference type="PANTHER" id="PTHR45642:SF139">
    <property type="entry name" value="SGNH HYDROLASE-TYPE ESTERASE DOMAIN-CONTAINING PROTEIN"/>
    <property type="match status" value="1"/>
</dbReference>
<organism evidence="3 4">
    <name type="scientific">Anaeromyces robustus</name>
    <dbReference type="NCBI Taxonomy" id="1754192"/>
    <lineage>
        <taxon>Eukaryota</taxon>
        <taxon>Fungi</taxon>
        <taxon>Fungi incertae sedis</taxon>
        <taxon>Chytridiomycota</taxon>
        <taxon>Chytridiomycota incertae sedis</taxon>
        <taxon>Neocallimastigomycetes</taxon>
        <taxon>Neocallimastigales</taxon>
        <taxon>Neocallimastigaceae</taxon>
        <taxon>Anaeromyces</taxon>
    </lineage>
</organism>